<organism evidence="1 2">
    <name type="scientific">Paenibacillus contaminans</name>
    <dbReference type="NCBI Taxonomy" id="450362"/>
    <lineage>
        <taxon>Bacteria</taxon>
        <taxon>Bacillati</taxon>
        <taxon>Bacillota</taxon>
        <taxon>Bacilli</taxon>
        <taxon>Bacillales</taxon>
        <taxon>Paenibacillaceae</taxon>
        <taxon>Paenibacillus</taxon>
    </lineage>
</organism>
<sequence>MIQLTNRQARQFLLLKHGLLGEYKCIGKQGVLDFVRQAGCIQYDPIDVCGKNAELVLQSRIKGFTKRMLEELLYKDRSLVDYPDKNLAIIPVEDWPYFERYRQAARKHAERYPEMEALTEQVQAHIQIHGVLSSDDLKLDGDFSWQSAIHWSGGNNSSRSVLEQMYSTGELIIHHKKGTRKYYDIAGKYIQPNLLNAPEPLPDELEHYKWRVLRRIGAVGLLWNRASDAWLNIWGLKAEQRNEVFRQLLHEARIVAVTVEQMKDMLYCRAEDLPLIEAVLQNPDPDFRCELIAPLDNMIWDRKLINELFGFDYTWEIYTPAVKRKFGYYVLPLLFGESFIGRAEVIAERKTGTLVVKNIWYENVVKQTKQLRTALDDCLQKFALFNGCETISTAFKN</sequence>
<dbReference type="InterPro" id="IPR009351">
    <property type="entry name" value="AlkZ-like"/>
</dbReference>
<dbReference type="Proteomes" id="UP000250369">
    <property type="component" value="Unassembled WGS sequence"/>
</dbReference>
<dbReference type="Pfam" id="PF06224">
    <property type="entry name" value="AlkZ-like"/>
    <property type="match status" value="1"/>
</dbReference>
<dbReference type="PANTHER" id="PTHR30528">
    <property type="entry name" value="CYTOPLASMIC PROTEIN"/>
    <property type="match status" value="1"/>
</dbReference>
<dbReference type="RefSeq" id="WP_113035096.1">
    <property type="nucleotide sequence ID" value="NZ_QMFB01000027.1"/>
</dbReference>
<proteinExistence type="predicted"/>
<name>A0A329MAV6_9BACL</name>
<dbReference type="EMBL" id="QMFB01000027">
    <property type="protein sequence ID" value="RAV14187.1"/>
    <property type="molecule type" value="Genomic_DNA"/>
</dbReference>
<dbReference type="PANTHER" id="PTHR30528:SF0">
    <property type="entry name" value="CYTOPLASMIC PROTEIN"/>
    <property type="match status" value="1"/>
</dbReference>
<dbReference type="OrthoDB" id="9787207at2"/>
<comment type="caution">
    <text evidence="1">The sequence shown here is derived from an EMBL/GenBank/DDBJ whole genome shotgun (WGS) entry which is preliminary data.</text>
</comment>
<dbReference type="AlphaFoldDB" id="A0A329MAV6"/>
<evidence type="ECO:0000313" key="1">
    <source>
        <dbReference type="EMBL" id="RAV14187.1"/>
    </source>
</evidence>
<gene>
    <name evidence="1" type="ORF">DQG23_31970</name>
</gene>
<evidence type="ECO:0000313" key="2">
    <source>
        <dbReference type="Proteomes" id="UP000250369"/>
    </source>
</evidence>
<keyword evidence="2" id="KW-1185">Reference proteome</keyword>
<protein>
    <submittedName>
        <fullName evidence="1">Winged helix-turn-helix domain-containing protein</fullName>
    </submittedName>
</protein>
<accession>A0A329MAV6</accession>
<reference evidence="1 2" key="1">
    <citation type="journal article" date="2009" name="Int. J. Syst. Evol. Microbiol.">
        <title>Paenibacillus contaminans sp. nov., isolated from a contaminated laboratory plate.</title>
        <authorList>
            <person name="Chou J.H."/>
            <person name="Lee J.H."/>
            <person name="Lin M.C."/>
            <person name="Chang P.S."/>
            <person name="Arun A.B."/>
            <person name="Young C.C."/>
            <person name="Chen W.M."/>
        </authorList>
    </citation>
    <scope>NUCLEOTIDE SEQUENCE [LARGE SCALE GENOMIC DNA]</scope>
    <source>
        <strain evidence="1 2">CKOBP-6</strain>
    </source>
</reference>